<reference evidence="2" key="1">
    <citation type="submission" date="2020-05" db="UniProtKB">
        <authorList>
            <consortium name="EnsemblMetazoa"/>
        </authorList>
    </citation>
    <scope>IDENTIFICATION</scope>
    <source>
        <strain evidence="2">USDA</strain>
    </source>
</reference>
<dbReference type="AlphaFoldDB" id="A0A1I8PH12"/>
<gene>
    <name evidence="2" type="primary">106095436</name>
</gene>
<name>A0A1I8PH12_STOCA</name>
<dbReference type="Proteomes" id="UP000095300">
    <property type="component" value="Unassembled WGS sequence"/>
</dbReference>
<dbReference type="KEGG" id="scac:106095436"/>
<accession>A0A1I8PH12</accession>
<proteinExistence type="predicted"/>
<organism evidence="2 3">
    <name type="scientific">Stomoxys calcitrans</name>
    <name type="common">Stable fly</name>
    <name type="synonym">Conops calcitrans</name>
    <dbReference type="NCBI Taxonomy" id="35570"/>
    <lineage>
        <taxon>Eukaryota</taxon>
        <taxon>Metazoa</taxon>
        <taxon>Ecdysozoa</taxon>
        <taxon>Arthropoda</taxon>
        <taxon>Hexapoda</taxon>
        <taxon>Insecta</taxon>
        <taxon>Pterygota</taxon>
        <taxon>Neoptera</taxon>
        <taxon>Endopterygota</taxon>
        <taxon>Diptera</taxon>
        <taxon>Brachycera</taxon>
        <taxon>Muscomorpha</taxon>
        <taxon>Muscoidea</taxon>
        <taxon>Muscidae</taxon>
        <taxon>Stomoxys</taxon>
    </lineage>
</organism>
<evidence type="ECO:0000313" key="3">
    <source>
        <dbReference type="Proteomes" id="UP000095300"/>
    </source>
</evidence>
<evidence type="ECO:0000256" key="1">
    <source>
        <dbReference type="SAM" id="SignalP"/>
    </source>
</evidence>
<dbReference type="VEuPathDB" id="VectorBase:SCAU008015"/>
<protein>
    <submittedName>
        <fullName evidence="2">Uncharacterized protein</fullName>
    </submittedName>
</protein>
<evidence type="ECO:0000313" key="2">
    <source>
        <dbReference type="EnsemblMetazoa" id="SCAU008015-PA"/>
    </source>
</evidence>
<dbReference type="EnsemblMetazoa" id="SCAU008015-RA">
    <property type="protein sequence ID" value="SCAU008015-PA"/>
    <property type="gene ID" value="SCAU008015"/>
</dbReference>
<sequence>MSPQLRCCSHICVILMIFGGIAKAESNVKDDMTKWKEHEIDVFVLKEIVEDLQHDLEDLLKSSKAQSRMLENIRSEKQSDLCENVENAYNKTQRKYNYVQERIVVKIDEIQAEQMENLKKIKDRKSNCQSSPSTAAVLPPTMFGEISGQIELLETQLQDHETHQKAQHTKNEEQLKILRDINTKLTAHQEKFEKLEKELTELLKPQPKQGYDVVPEPLPMSLVVGMAKKNADVK</sequence>
<feature type="chain" id="PRO_5009326597" evidence="1">
    <location>
        <begin position="25"/>
        <end position="234"/>
    </location>
</feature>
<feature type="signal peptide" evidence="1">
    <location>
        <begin position="1"/>
        <end position="24"/>
    </location>
</feature>
<keyword evidence="1" id="KW-0732">Signal</keyword>
<dbReference type="OrthoDB" id="7962548at2759"/>
<keyword evidence="3" id="KW-1185">Reference proteome</keyword>